<dbReference type="InterPro" id="IPR002528">
    <property type="entry name" value="MATE_fam"/>
</dbReference>
<dbReference type="NCBIfam" id="TIGR00797">
    <property type="entry name" value="matE"/>
    <property type="match status" value="1"/>
</dbReference>
<comment type="similarity">
    <text evidence="2">Belongs to the multi antimicrobial extrusion (MATE) (TC 2.A.66.1) family.</text>
</comment>
<evidence type="ECO:0000256" key="6">
    <source>
        <dbReference type="SAM" id="Phobius"/>
    </source>
</evidence>
<feature type="transmembrane region" description="Helical" evidence="6">
    <location>
        <begin position="407"/>
        <end position="425"/>
    </location>
</feature>
<name>A0ABW1EG50_9BACT</name>
<dbReference type="Proteomes" id="UP001596091">
    <property type="component" value="Unassembled WGS sequence"/>
</dbReference>
<keyword evidence="3 6" id="KW-0812">Transmembrane</keyword>
<evidence type="ECO:0000256" key="3">
    <source>
        <dbReference type="ARBA" id="ARBA00022692"/>
    </source>
</evidence>
<dbReference type="PANTHER" id="PTHR42893">
    <property type="entry name" value="PROTEIN DETOXIFICATION 44, CHLOROPLASTIC-RELATED"/>
    <property type="match status" value="1"/>
</dbReference>
<accession>A0ABW1EG50</accession>
<feature type="transmembrane region" description="Helical" evidence="6">
    <location>
        <begin position="237"/>
        <end position="256"/>
    </location>
</feature>
<evidence type="ECO:0000256" key="4">
    <source>
        <dbReference type="ARBA" id="ARBA00022989"/>
    </source>
</evidence>
<gene>
    <name evidence="7" type="ORF">ACFPT7_11650</name>
</gene>
<keyword evidence="8" id="KW-1185">Reference proteome</keyword>
<feature type="transmembrane region" description="Helical" evidence="6">
    <location>
        <begin position="42"/>
        <end position="65"/>
    </location>
</feature>
<feature type="transmembrane region" description="Helical" evidence="6">
    <location>
        <begin position="163"/>
        <end position="184"/>
    </location>
</feature>
<evidence type="ECO:0000256" key="1">
    <source>
        <dbReference type="ARBA" id="ARBA00004141"/>
    </source>
</evidence>
<dbReference type="InterPro" id="IPR044644">
    <property type="entry name" value="DinF-like"/>
</dbReference>
<reference evidence="8" key="1">
    <citation type="journal article" date="2019" name="Int. J. Syst. Evol. Microbiol.">
        <title>The Global Catalogue of Microorganisms (GCM) 10K type strain sequencing project: providing services to taxonomists for standard genome sequencing and annotation.</title>
        <authorList>
            <consortium name="The Broad Institute Genomics Platform"/>
            <consortium name="The Broad Institute Genome Sequencing Center for Infectious Disease"/>
            <person name="Wu L."/>
            <person name="Ma J."/>
        </authorList>
    </citation>
    <scope>NUCLEOTIDE SEQUENCE [LARGE SCALE GENOMIC DNA]</scope>
    <source>
        <strain evidence="8">JCM 4087</strain>
    </source>
</reference>
<feature type="transmembrane region" description="Helical" evidence="6">
    <location>
        <begin position="196"/>
        <end position="216"/>
    </location>
</feature>
<evidence type="ECO:0000313" key="7">
    <source>
        <dbReference type="EMBL" id="MFC5862949.1"/>
    </source>
</evidence>
<evidence type="ECO:0000256" key="2">
    <source>
        <dbReference type="ARBA" id="ARBA00010199"/>
    </source>
</evidence>
<feature type="transmembrane region" description="Helical" evidence="6">
    <location>
        <begin position="262"/>
        <end position="284"/>
    </location>
</feature>
<comment type="caution">
    <text evidence="7">The sequence shown here is derived from an EMBL/GenBank/DDBJ whole genome shotgun (WGS) entry which is preliminary data.</text>
</comment>
<feature type="transmembrane region" description="Helical" evidence="6">
    <location>
        <begin position="383"/>
        <end position="401"/>
    </location>
</feature>
<proteinExistence type="inferred from homology"/>
<feature type="transmembrane region" description="Helical" evidence="6">
    <location>
        <begin position="125"/>
        <end position="151"/>
    </location>
</feature>
<evidence type="ECO:0000256" key="5">
    <source>
        <dbReference type="ARBA" id="ARBA00023136"/>
    </source>
</evidence>
<sequence>MPYWYRRVFLLAIPLILSNLTQPLLSTVDTVLSGHLPGPAALGGVAIGGIFFNSIYWTFGFLRMATTGLVAQSHGAQDEDAQIHHFGRALLTALLIGAIILILQRPLISFALTLLGASSEVRHNALIYCTIRIWSAPAALANYTILGYLLGRQHARTALILQATINVVNVAVALALVLHLHWGVAGIATATMTAEWSGFLIGIALMLALGAHPSHLRWTQLIHGPSLRHLFALNRDILLRTLSLVGAYVWFTRTGARSGDAILAANSVLINFLWIAGYGLDGFANAAEALVGQAIGAQRLTDYRSVLKACSVSAFTVAAFISLAYLALGHQVIALFTNQEPIRILAAQYLPWLIALPLIAVWSFLLDGVFIGATRTPELRDSMLLSFLGYLLLAIFLSARFGNHGLWAAMLAFMALRAVTLALRLPAIERKCFSKVEAAHA</sequence>
<dbReference type="EMBL" id="JBHSPH010000003">
    <property type="protein sequence ID" value="MFC5862949.1"/>
    <property type="molecule type" value="Genomic_DNA"/>
</dbReference>
<protein>
    <submittedName>
        <fullName evidence="7">MATE family efflux transporter</fullName>
    </submittedName>
</protein>
<keyword evidence="4 6" id="KW-1133">Transmembrane helix</keyword>
<dbReference type="RefSeq" id="WP_263339131.1">
    <property type="nucleotide sequence ID" value="NZ_JAGSYH010000005.1"/>
</dbReference>
<evidence type="ECO:0000313" key="8">
    <source>
        <dbReference type="Proteomes" id="UP001596091"/>
    </source>
</evidence>
<feature type="transmembrane region" description="Helical" evidence="6">
    <location>
        <begin position="86"/>
        <end position="105"/>
    </location>
</feature>
<feature type="transmembrane region" description="Helical" evidence="6">
    <location>
        <begin position="349"/>
        <end position="371"/>
    </location>
</feature>
<comment type="subcellular location">
    <subcellularLocation>
        <location evidence="1">Membrane</location>
        <topology evidence="1">Multi-pass membrane protein</topology>
    </subcellularLocation>
</comment>
<dbReference type="Pfam" id="PF01554">
    <property type="entry name" value="MatE"/>
    <property type="match status" value="2"/>
</dbReference>
<keyword evidence="5 6" id="KW-0472">Membrane</keyword>
<dbReference type="CDD" id="cd13136">
    <property type="entry name" value="MATE_DinF_like"/>
    <property type="match status" value="1"/>
</dbReference>
<organism evidence="7 8">
    <name type="scientific">Acidicapsa dinghuensis</name>
    <dbReference type="NCBI Taxonomy" id="2218256"/>
    <lineage>
        <taxon>Bacteria</taxon>
        <taxon>Pseudomonadati</taxon>
        <taxon>Acidobacteriota</taxon>
        <taxon>Terriglobia</taxon>
        <taxon>Terriglobales</taxon>
        <taxon>Acidobacteriaceae</taxon>
        <taxon>Acidicapsa</taxon>
    </lineage>
</organism>
<dbReference type="PANTHER" id="PTHR42893:SF46">
    <property type="entry name" value="PROTEIN DETOXIFICATION 44, CHLOROPLASTIC"/>
    <property type="match status" value="1"/>
</dbReference>
<feature type="transmembrane region" description="Helical" evidence="6">
    <location>
        <begin position="305"/>
        <end position="329"/>
    </location>
</feature>